<organism evidence="3 4">
    <name type="scientific">Segatella buccae ATCC 33574</name>
    <dbReference type="NCBI Taxonomy" id="873513"/>
    <lineage>
        <taxon>Bacteria</taxon>
        <taxon>Pseudomonadati</taxon>
        <taxon>Bacteroidota</taxon>
        <taxon>Bacteroidia</taxon>
        <taxon>Bacteroidales</taxon>
        <taxon>Prevotellaceae</taxon>
        <taxon>Segatella</taxon>
    </lineage>
</organism>
<gene>
    <name evidence="3" type="ORF">HMPREF6485_2763</name>
</gene>
<dbReference type="InterPro" id="IPR011335">
    <property type="entry name" value="Restrct_endonuc-II-like"/>
</dbReference>
<dbReference type="SUPFAM" id="SSF52540">
    <property type="entry name" value="P-loop containing nucleoside triphosphate hydrolases"/>
    <property type="match status" value="1"/>
</dbReference>
<evidence type="ECO:0000259" key="2">
    <source>
        <dbReference type="Pfam" id="PF13635"/>
    </source>
</evidence>
<feature type="domain" description="DUF4143" evidence="2">
    <location>
        <begin position="197"/>
        <end position="355"/>
    </location>
</feature>
<dbReference type="Proteomes" id="UP000003112">
    <property type="component" value="Unassembled WGS sequence"/>
</dbReference>
<dbReference type="AlphaFoldDB" id="E6KAX6"/>
<dbReference type="HOGENOM" id="CLU_057663_0_0_10"/>
<dbReference type="PANTHER" id="PTHR43566:SF1">
    <property type="entry name" value="AAA+ ATPASE DOMAIN-CONTAINING PROTEIN"/>
    <property type="match status" value="1"/>
</dbReference>
<dbReference type="InterPro" id="IPR025420">
    <property type="entry name" value="DUF4143"/>
</dbReference>
<keyword evidence="4" id="KW-1185">Reference proteome</keyword>
<dbReference type="InterPro" id="IPR041682">
    <property type="entry name" value="AAA_14"/>
</dbReference>
<proteinExistence type="predicted"/>
<dbReference type="SUPFAM" id="SSF52980">
    <property type="entry name" value="Restriction endonuclease-like"/>
    <property type="match status" value="1"/>
</dbReference>
<evidence type="ECO:0000313" key="4">
    <source>
        <dbReference type="Proteomes" id="UP000003112"/>
    </source>
</evidence>
<name>E6KAX6_9BACT</name>
<dbReference type="STRING" id="873513.HMPREF6485_2763"/>
<comment type="caution">
    <text evidence="3">The sequence shown here is derived from an EMBL/GenBank/DDBJ whole genome shotgun (WGS) entry which is preliminary data.</text>
</comment>
<dbReference type="Pfam" id="PF13173">
    <property type="entry name" value="AAA_14"/>
    <property type="match status" value="1"/>
</dbReference>
<dbReference type="Pfam" id="PF13635">
    <property type="entry name" value="DUF4143"/>
    <property type="match status" value="1"/>
</dbReference>
<evidence type="ECO:0008006" key="5">
    <source>
        <dbReference type="Google" id="ProtNLM"/>
    </source>
</evidence>
<dbReference type="eggNOG" id="COG1373">
    <property type="taxonomic scope" value="Bacteria"/>
</dbReference>
<sequence>MGNMYKRYHFNLVKSRLEEPRRFIQAIVGPRQIGKSTVVRQVLEEIHIPYTFESADAVDPKDRGWIADLWESARSRMKYGGFEEYLLVIDEIHKIDDWSNLVKKEWDVDTFHGIRLKVVVLGSSRLLLKSGLNESLAGRFELIRMTHWSYQEMRDAFGFTLEQYIYFGGYPGSAPLIGDEPRWLGYMRDAIVNPSIEKDVLQTKVIYKPALMRQMFELGCSYAGEELSLNKMLGQLQDAGNVTTLASYLETLSEAELLCGMRKYANDQARKYNSIPKLMTYNSALFTVNSGRGFAHELVTPKRWGRWVETAIGAQLLCHAEEDNYKVYYWRENSQEVDFVLQKGDSLVAIEVKSGRRTMNSGLSTFRDKFHPTTSMVVGTGGVPLDEFLQVGVEKLF</sequence>
<feature type="domain" description="AAA" evidence="1">
    <location>
        <begin position="24"/>
        <end position="153"/>
    </location>
</feature>
<dbReference type="EMBL" id="AEPD01000051">
    <property type="protein sequence ID" value="EFU29264.1"/>
    <property type="molecule type" value="Genomic_DNA"/>
</dbReference>
<protein>
    <recommendedName>
        <fullName evidence="5">AAA+ ATPase domain-containing protein</fullName>
    </recommendedName>
</protein>
<dbReference type="PANTHER" id="PTHR43566">
    <property type="entry name" value="CONSERVED PROTEIN"/>
    <property type="match status" value="1"/>
</dbReference>
<evidence type="ECO:0000313" key="3">
    <source>
        <dbReference type="EMBL" id="EFU29264.1"/>
    </source>
</evidence>
<reference evidence="3 4" key="1">
    <citation type="submission" date="2010-10" db="EMBL/GenBank/DDBJ databases">
        <authorList>
            <person name="Muzny D."/>
            <person name="Qin X."/>
            <person name="Deng J."/>
            <person name="Jiang H."/>
            <person name="Liu Y."/>
            <person name="Qu J."/>
            <person name="Song X.-Z."/>
            <person name="Zhang L."/>
            <person name="Thornton R."/>
            <person name="Coyle M."/>
            <person name="Francisco L."/>
            <person name="Jackson L."/>
            <person name="Javaid M."/>
            <person name="Korchina V."/>
            <person name="Kovar C."/>
            <person name="Mata R."/>
            <person name="Mathew T."/>
            <person name="Ngo R."/>
            <person name="Nguyen L."/>
            <person name="Nguyen N."/>
            <person name="Okwuonu G."/>
            <person name="Ongeri F."/>
            <person name="Pham C."/>
            <person name="Simmons D."/>
            <person name="Wilczek-Boney K."/>
            <person name="Hale W."/>
            <person name="Jakkamsetti A."/>
            <person name="Pham P."/>
            <person name="Ruth R."/>
            <person name="San Lucas F."/>
            <person name="Warren J."/>
            <person name="Zhang J."/>
            <person name="Zhao Z."/>
            <person name="Zhou C."/>
            <person name="Zhu D."/>
            <person name="Lee S."/>
            <person name="Bess C."/>
            <person name="Blankenburg K."/>
            <person name="Forbes L."/>
            <person name="Fu Q."/>
            <person name="Gubbala S."/>
            <person name="Hirani K."/>
            <person name="Jayaseelan J.C."/>
            <person name="Lara F."/>
            <person name="Munidasa M."/>
            <person name="Palculict T."/>
            <person name="Patil S."/>
            <person name="Pu L.-L."/>
            <person name="Saada N."/>
            <person name="Tang L."/>
            <person name="Weissenberger G."/>
            <person name="Zhu Y."/>
            <person name="Hemphill L."/>
            <person name="Shang Y."/>
            <person name="Youmans B."/>
            <person name="Ayvaz T."/>
            <person name="Ross M."/>
            <person name="Santibanez J."/>
            <person name="Aqrawi P."/>
            <person name="Gross S."/>
            <person name="Joshi V."/>
            <person name="Fowler G."/>
            <person name="Nazareth L."/>
            <person name="Reid J."/>
            <person name="Worley K."/>
            <person name="Petrosino J."/>
            <person name="Highlander S."/>
            <person name="Gibbs R."/>
        </authorList>
    </citation>
    <scope>NUCLEOTIDE SEQUENCE [LARGE SCALE GENOMIC DNA]</scope>
    <source>
        <strain evidence="3 4">ATCC 33574</strain>
    </source>
</reference>
<evidence type="ECO:0000259" key="1">
    <source>
        <dbReference type="Pfam" id="PF13173"/>
    </source>
</evidence>
<dbReference type="InterPro" id="IPR027417">
    <property type="entry name" value="P-loop_NTPase"/>
</dbReference>
<accession>E6KAX6</accession>